<evidence type="ECO:0000313" key="14">
    <source>
        <dbReference type="Proteomes" id="UP001152592"/>
    </source>
</evidence>
<dbReference type="EMBL" id="CAJVPD010000282">
    <property type="protein sequence ID" value="CAG8420794.1"/>
    <property type="molecule type" value="Genomic_DNA"/>
</dbReference>
<evidence type="ECO:0000256" key="4">
    <source>
        <dbReference type="ARBA" id="ARBA00012867"/>
    </source>
</evidence>
<comment type="catalytic activity">
    <reaction evidence="10 11">
        <text>protoporphyrinogen IX + 3 O2 = protoporphyrin IX + 3 H2O2</text>
        <dbReference type="Rhea" id="RHEA:25576"/>
        <dbReference type="ChEBI" id="CHEBI:15379"/>
        <dbReference type="ChEBI" id="CHEBI:16240"/>
        <dbReference type="ChEBI" id="CHEBI:57306"/>
        <dbReference type="ChEBI" id="CHEBI:57307"/>
        <dbReference type="EC" id="1.3.3.4"/>
    </reaction>
</comment>
<organism evidence="13 14">
    <name type="scientific">Penicillium salamii</name>
    <dbReference type="NCBI Taxonomy" id="1612424"/>
    <lineage>
        <taxon>Eukaryota</taxon>
        <taxon>Fungi</taxon>
        <taxon>Dikarya</taxon>
        <taxon>Ascomycota</taxon>
        <taxon>Pezizomycotina</taxon>
        <taxon>Eurotiomycetes</taxon>
        <taxon>Eurotiomycetidae</taxon>
        <taxon>Eurotiales</taxon>
        <taxon>Aspergillaceae</taxon>
        <taxon>Penicillium</taxon>
    </lineage>
</organism>
<evidence type="ECO:0000313" key="13">
    <source>
        <dbReference type="EMBL" id="CAG8420794.1"/>
    </source>
</evidence>
<dbReference type="OrthoDB" id="5402633at2759"/>
<feature type="domain" description="Amine oxidase" evidence="12">
    <location>
        <begin position="56"/>
        <end position="588"/>
    </location>
</feature>
<dbReference type="InterPro" id="IPR050464">
    <property type="entry name" value="Zeta_carotene_desat/Oxidored"/>
</dbReference>
<comment type="cofactor">
    <cofactor evidence="11">
        <name>FAD</name>
        <dbReference type="ChEBI" id="CHEBI:57692"/>
    </cofactor>
    <text evidence="11">Binds 1 FAD per subunit.</text>
</comment>
<evidence type="ECO:0000256" key="5">
    <source>
        <dbReference type="ARBA" id="ARBA00022630"/>
    </source>
</evidence>
<gene>
    <name evidence="13" type="ORF">PSALAMII_LOCUS9715</name>
</gene>
<evidence type="ECO:0000256" key="1">
    <source>
        <dbReference type="ARBA" id="ARBA00002600"/>
    </source>
</evidence>
<comment type="caution">
    <text evidence="13">The sequence shown here is derived from an EMBL/GenBank/DDBJ whole genome shotgun (WGS) entry which is preliminary data.</text>
</comment>
<protein>
    <recommendedName>
        <fullName evidence="4 11">Protoporphyrinogen oxidase</fullName>
        <ecNumber evidence="4 11">1.3.3.4</ecNumber>
    </recommendedName>
</protein>
<comment type="pathway">
    <text evidence="2 11">Porphyrin-containing compound metabolism; protoporphyrin-IX biosynthesis; protoporphyrin-IX from protoporphyrinogen-IX: step 1/1.</text>
</comment>
<keyword evidence="9 11" id="KW-0627">Porphyrin biosynthesis</keyword>
<keyword evidence="5 11" id="KW-0285">Flavoprotein</keyword>
<evidence type="ECO:0000256" key="3">
    <source>
        <dbReference type="ARBA" id="ARBA00010551"/>
    </source>
</evidence>
<dbReference type="GO" id="GO:0006782">
    <property type="term" value="P:protoporphyrinogen IX biosynthetic process"/>
    <property type="evidence" value="ECO:0007669"/>
    <property type="project" value="UniProtKB-UniRule"/>
</dbReference>
<evidence type="ECO:0000256" key="9">
    <source>
        <dbReference type="ARBA" id="ARBA00023244"/>
    </source>
</evidence>
<evidence type="ECO:0000256" key="6">
    <source>
        <dbReference type="ARBA" id="ARBA00022827"/>
    </source>
</evidence>
<dbReference type="InterPro" id="IPR002937">
    <property type="entry name" value="Amino_oxidase"/>
</dbReference>
<evidence type="ECO:0000256" key="10">
    <source>
        <dbReference type="ARBA" id="ARBA00047554"/>
    </source>
</evidence>
<dbReference type="PANTHER" id="PTHR42923:SF3">
    <property type="entry name" value="PROTOPORPHYRINOGEN OXIDASE"/>
    <property type="match status" value="1"/>
</dbReference>
<evidence type="ECO:0000259" key="12">
    <source>
        <dbReference type="Pfam" id="PF01593"/>
    </source>
</evidence>
<reference evidence="13" key="1">
    <citation type="submission" date="2021-07" db="EMBL/GenBank/DDBJ databases">
        <authorList>
            <person name="Branca A.L. A."/>
        </authorList>
    </citation>
    <scope>NUCLEOTIDE SEQUENCE</scope>
</reference>
<dbReference type="PANTHER" id="PTHR42923">
    <property type="entry name" value="PROTOPORPHYRINOGEN OXIDASE"/>
    <property type="match status" value="1"/>
</dbReference>
<dbReference type="InterPro" id="IPR004572">
    <property type="entry name" value="Protoporphyrinogen_oxidase"/>
</dbReference>
<dbReference type="Pfam" id="PF01593">
    <property type="entry name" value="Amino_oxidase"/>
    <property type="match status" value="1"/>
</dbReference>
<dbReference type="InterPro" id="IPR036188">
    <property type="entry name" value="FAD/NAD-bd_sf"/>
</dbReference>
<evidence type="ECO:0000256" key="7">
    <source>
        <dbReference type="ARBA" id="ARBA00023002"/>
    </source>
</evidence>
<dbReference type="Gene3D" id="3.50.50.60">
    <property type="entry name" value="FAD/NAD(P)-binding domain"/>
    <property type="match status" value="1"/>
</dbReference>
<dbReference type="GO" id="GO:0004729">
    <property type="term" value="F:oxygen-dependent protoporphyrinogen oxidase activity"/>
    <property type="evidence" value="ECO:0007669"/>
    <property type="project" value="UniProtKB-UniRule"/>
</dbReference>
<proteinExistence type="inferred from homology"/>
<dbReference type="EC" id="1.3.3.4" evidence="4 11"/>
<evidence type="ECO:0000256" key="11">
    <source>
        <dbReference type="RuleBase" id="RU367069"/>
    </source>
</evidence>
<dbReference type="SUPFAM" id="SSF51905">
    <property type="entry name" value="FAD/NAD(P)-binding domain"/>
    <property type="match status" value="1"/>
</dbReference>
<dbReference type="GO" id="GO:0005743">
    <property type="term" value="C:mitochondrial inner membrane"/>
    <property type="evidence" value="ECO:0007669"/>
    <property type="project" value="UniProtKB-SubCell"/>
</dbReference>
<comment type="function">
    <text evidence="1 11">Catalyzes the 6-electron oxidation of protoporphyrinogen-IX to form protoporphyrin-IX.</text>
</comment>
<evidence type="ECO:0000256" key="2">
    <source>
        <dbReference type="ARBA" id="ARBA00005073"/>
    </source>
</evidence>
<keyword evidence="8 11" id="KW-0350">Heme biosynthesis</keyword>
<comment type="subcellular location">
    <subcellularLocation>
        <location evidence="11">Mitochondrion inner membrane</location>
    </subcellularLocation>
</comment>
<dbReference type="Proteomes" id="UP001152592">
    <property type="component" value="Unassembled WGS sequence"/>
</dbReference>
<sequence>MEAPPTFASYRRPNHYTVAMRLQCARAVRQRPLTSSLNRIGQIRTYRAAVLGAGVTGLTSAWQLAQDPECEQVVMYEKSNRLGGWIDSERVPVKGGEVLFEYGPRTLRGAIPTSLPLLYLATNLGLYQDLLFTPKSSPAARNRFIYYPDRLVQLPGPSTKKLTFIENIQRIIQNLQDPLFKGLFSGVLKDVFSPPRHPSEWAKDESVADFVERRWGSNIAENLVSSVYHGIYAGDIDQLSAQTLMGDLRNNEGGVGGVGGFVSGGVLGSMISRSMSKTTTRKVDDFMAVEAIPAGPELVRRQPQLERLLAQASTFSFKRGVAQLTEALAASLNASPKVKIHKNIQVQTLGRTLHSSSISIESPSSLEKGKTTWSEFDHVISTIPPVSLAKTMRTNTTDKEPRIKNPGHTPYLLGKQNYAVTAMVVNLYYSNPNLLPVEGFGYLIPRSIPYTQNPECGLGVIFASQSSVGTCVEGSPVSQDTVPGTKLTIMMGGHYWDGRQEYPNHETAVKMARSMLKRHLNITAEPAVAKSRLQKDAIPQYTVGHLDRMYDLSTVVRNEFDNRLVLAGNWYNGVGVGDCVNQGILAATYGLGRKLGGSVTPWRPWLSYDYENWKLQGGVVTAPVRLVDSTI</sequence>
<name>A0A9W4JUV2_9EURO</name>
<evidence type="ECO:0000256" key="8">
    <source>
        <dbReference type="ARBA" id="ARBA00023133"/>
    </source>
</evidence>
<comment type="similarity">
    <text evidence="3 11">Belongs to the protoporphyrinogen/coproporphyrinogen oxidase family. Protoporphyrinogen oxidase subfamily.</text>
</comment>
<dbReference type="AlphaFoldDB" id="A0A9W4JUV2"/>
<accession>A0A9W4JUV2</accession>
<dbReference type="NCBIfam" id="TIGR00562">
    <property type="entry name" value="proto_IX_ox"/>
    <property type="match status" value="1"/>
</dbReference>
<keyword evidence="6 11" id="KW-0274">FAD</keyword>
<keyword evidence="7 11" id="KW-0560">Oxidoreductase</keyword>
<dbReference type="SUPFAM" id="SSF54373">
    <property type="entry name" value="FAD-linked reductases, C-terminal domain"/>
    <property type="match status" value="1"/>
</dbReference>